<comment type="caution">
    <text evidence="9">The sequence shown here is derived from an EMBL/GenBank/DDBJ whole genome shotgun (WGS) entry which is preliminary data.</text>
</comment>
<dbReference type="PANTHER" id="PTHR11669">
    <property type="entry name" value="REPLICATION FACTOR C / DNA POLYMERASE III GAMMA-TAU SUBUNIT"/>
    <property type="match status" value="1"/>
</dbReference>
<dbReference type="InterPro" id="IPR004622">
    <property type="entry name" value="DNA_pol_HolB"/>
</dbReference>
<dbReference type="Proteomes" id="UP000194798">
    <property type="component" value="Unassembled WGS sequence"/>
</dbReference>
<evidence type="ECO:0000313" key="10">
    <source>
        <dbReference type="Proteomes" id="UP000194798"/>
    </source>
</evidence>
<organism evidence="9 10">
    <name type="scientific">Thioflexithrix psekupsensis</name>
    <dbReference type="NCBI Taxonomy" id="1570016"/>
    <lineage>
        <taxon>Bacteria</taxon>
        <taxon>Pseudomonadati</taxon>
        <taxon>Pseudomonadota</taxon>
        <taxon>Gammaproteobacteria</taxon>
        <taxon>Thiotrichales</taxon>
        <taxon>Thioflexithrix</taxon>
    </lineage>
</organism>
<proteinExistence type="predicted"/>
<comment type="catalytic activity">
    <reaction evidence="7">
        <text>DNA(n) + a 2'-deoxyribonucleoside 5'-triphosphate = DNA(n+1) + diphosphate</text>
        <dbReference type="Rhea" id="RHEA:22508"/>
        <dbReference type="Rhea" id="RHEA-COMP:17339"/>
        <dbReference type="Rhea" id="RHEA-COMP:17340"/>
        <dbReference type="ChEBI" id="CHEBI:33019"/>
        <dbReference type="ChEBI" id="CHEBI:61560"/>
        <dbReference type="ChEBI" id="CHEBI:173112"/>
        <dbReference type="EC" id="2.7.7.7"/>
    </reaction>
</comment>
<dbReference type="NCBIfam" id="NF004310">
    <property type="entry name" value="PRK05707.1"/>
    <property type="match status" value="1"/>
</dbReference>
<accession>A0A251X617</accession>
<dbReference type="InterPro" id="IPR050238">
    <property type="entry name" value="DNA_Rep/Repair_Clamp_Loader"/>
</dbReference>
<keyword evidence="5" id="KW-0235">DNA replication</keyword>
<dbReference type="EC" id="2.7.7.7" evidence="1"/>
<dbReference type="Gene3D" id="1.20.272.10">
    <property type="match status" value="1"/>
</dbReference>
<evidence type="ECO:0000256" key="7">
    <source>
        <dbReference type="ARBA" id="ARBA00049244"/>
    </source>
</evidence>
<evidence type="ECO:0000256" key="3">
    <source>
        <dbReference type="ARBA" id="ARBA00022679"/>
    </source>
</evidence>
<keyword evidence="4" id="KW-0548">Nucleotidyltransferase</keyword>
<sequence>MKPAAILPWLQPHWQTLMTAHQQKRLPHALLLGGQRGLGKTQLAEQLVYALLCQDVRPDGSVCGHCRGCHLLSAGHHPDFIRLNPLENSQNILIDQVRGLIQFCTLTSHYGGYQIALIEPAEAMNQNAANGLLKLLEEPPDNTLLILVSHRPMQLLATIRSRCQRFDLGRVNQTEINTWLQAQLEPEQDIDLLLKLTLNAPLAALVLAQGEDMKIRRAVFNDIDGLIQGKIDPVKTAQQWSQYNINYLLYWLITWLMDVIRFSSTAQKQWLVNHDQLSRIEFFSQQLDLKKSFELLELLGEHYRLFNSTANIKPQSLLEVVTMTFVETTLPLRK</sequence>
<dbReference type="GO" id="GO:0006261">
    <property type="term" value="P:DNA-templated DNA replication"/>
    <property type="evidence" value="ECO:0007669"/>
    <property type="project" value="TreeGrafter"/>
</dbReference>
<evidence type="ECO:0000256" key="6">
    <source>
        <dbReference type="ARBA" id="ARBA00022932"/>
    </source>
</evidence>
<evidence type="ECO:0000259" key="8">
    <source>
        <dbReference type="Pfam" id="PF09115"/>
    </source>
</evidence>
<dbReference type="GO" id="GO:0003677">
    <property type="term" value="F:DNA binding"/>
    <property type="evidence" value="ECO:0007669"/>
    <property type="project" value="InterPro"/>
</dbReference>
<dbReference type="PANTHER" id="PTHR11669:SF8">
    <property type="entry name" value="DNA POLYMERASE III SUBUNIT DELTA"/>
    <property type="match status" value="1"/>
</dbReference>
<evidence type="ECO:0000313" key="9">
    <source>
        <dbReference type="EMBL" id="OUD13185.1"/>
    </source>
</evidence>
<feature type="domain" description="DNA polymerase III delta subunit C-terminal" evidence="8">
    <location>
        <begin position="212"/>
        <end position="318"/>
    </location>
</feature>
<protein>
    <recommendedName>
        <fullName evidence="2">DNA polymerase III subunit delta'</fullName>
        <ecNumber evidence="1">2.7.7.7</ecNumber>
    </recommendedName>
</protein>
<dbReference type="Pfam" id="PF09115">
    <property type="entry name" value="DNApol3-delta_C"/>
    <property type="match status" value="1"/>
</dbReference>
<keyword evidence="10" id="KW-1185">Reference proteome</keyword>
<dbReference type="InterPro" id="IPR015199">
    <property type="entry name" value="DNA_pol_III_delta_C"/>
</dbReference>
<dbReference type="AlphaFoldDB" id="A0A251X617"/>
<name>A0A251X617_9GAMM</name>
<dbReference type="GO" id="GO:0008408">
    <property type="term" value="F:3'-5' exonuclease activity"/>
    <property type="evidence" value="ECO:0007669"/>
    <property type="project" value="InterPro"/>
</dbReference>
<dbReference type="RefSeq" id="WP_086488633.1">
    <property type="nucleotide sequence ID" value="NZ_MSLT01000018.1"/>
</dbReference>
<evidence type="ECO:0000256" key="2">
    <source>
        <dbReference type="ARBA" id="ARBA00014363"/>
    </source>
</evidence>
<evidence type="ECO:0000256" key="5">
    <source>
        <dbReference type="ARBA" id="ARBA00022705"/>
    </source>
</evidence>
<reference evidence="9 10" key="1">
    <citation type="submission" date="2016-12" db="EMBL/GenBank/DDBJ databases">
        <title>Thioflexothrix psekupsii D3 genome sequencing and assembly.</title>
        <authorList>
            <person name="Fomenkov A."/>
            <person name="Vincze T."/>
            <person name="Grabovich M."/>
            <person name="Anton B.P."/>
            <person name="Dubinina G."/>
            <person name="Orlova M."/>
            <person name="Belousova E."/>
            <person name="Roberts R.J."/>
        </authorList>
    </citation>
    <scope>NUCLEOTIDE SEQUENCE [LARGE SCALE GENOMIC DNA]</scope>
    <source>
        <strain evidence="9">D3</strain>
    </source>
</reference>
<dbReference type="GO" id="GO:0003887">
    <property type="term" value="F:DNA-directed DNA polymerase activity"/>
    <property type="evidence" value="ECO:0007669"/>
    <property type="project" value="UniProtKB-KW"/>
</dbReference>
<dbReference type="Pfam" id="PF13177">
    <property type="entry name" value="DNA_pol3_delta2"/>
    <property type="match status" value="1"/>
</dbReference>
<dbReference type="SUPFAM" id="SSF52540">
    <property type="entry name" value="P-loop containing nucleoside triphosphate hydrolases"/>
    <property type="match status" value="1"/>
</dbReference>
<dbReference type="Gene3D" id="3.40.50.300">
    <property type="entry name" value="P-loop containing nucleotide triphosphate hydrolases"/>
    <property type="match status" value="1"/>
</dbReference>
<evidence type="ECO:0000256" key="4">
    <source>
        <dbReference type="ARBA" id="ARBA00022695"/>
    </source>
</evidence>
<dbReference type="InterPro" id="IPR027417">
    <property type="entry name" value="P-loop_NTPase"/>
</dbReference>
<gene>
    <name evidence="9" type="ORF">TPSD3_11120</name>
</gene>
<evidence type="ECO:0000256" key="1">
    <source>
        <dbReference type="ARBA" id="ARBA00012417"/>
    </source>
</evidence>
<dbReference type="EMBL" id="MSLT01000018">
    <property type="protein sequence ID" value="OUD13185.1"/>
    <property type="molecule type" value="Genomic_DNA"/>
</dbReference>
<keyword evidence="6" id="KW-0239">DNA-directed DNA polymerase</keyword>
<dbReference type="NCBIfam" id="TIGR00678">
    <property type="entry name" value="holB"/>
    <property type="match status" value="1"/>
</dbReference>
<keyword evidence="3" id="KW-0808">Transferase</keyword>
<dbReference type="GO" id="GO:0009360">
    <property type="term" value="C:DNA polymerase III complex"/>
    <property type="evidence" value="ECO:0007669"/>
    <property type="project" value="InterPro"/>
</dbReference>
<dbReference type="OrthoDB" id="9811073at2"/>